<evidence type="ECO:0000313" key="2">
    <source>
        <dbReference type="EMBL" id="GMG25745.1"/>
    </source>
</evidence>
<dbReference type="AlphaFoldDB" id="A0AAN4YFY5"/>
<name>A0AAN4YFY5_ASPOZ</name>
<proteinExistence type="predicted"/>
<evidence type="ECO:0000313" key="3">
    <source>
        <dbReference type="Proteomes" id="UP001165205"/>
    </source>
</evidence>
<sequence length="186" mass="19591">MVLWTIEEHVVDPPAEGTSKERGDNRDLNITISETSSFRVLCEEGEERTVTGLPTEAGADAEDDEEEGEGREGAGAEIGVVFQGEDHEHEDGAGDEFREELARLGHEGGWVGAEDPGCCVGRVTWDGADTGATFVDVDGGFVVAVDDCCAAHGAEDLGDEVDREFSPGEFAQDAAGEGYGGVDVRA</sequence>
<feature type="region of interest" description="Disordered" evidence="1">
    <location>
        <begin position="44"/>
        <end position="72"/>
    </location>
</feature>
<evidence type="ECO:0000256" key="1">
    <source>
        <dbReference type="SAM" id="MobiDB-lite"/>
    </source>
</evidence>
<gene>
    <name evidence="2" type="ORF">Aory04_000270900</name>
</gene>
<reference evidence="2" key="1">
    <citation type="submission" date="2023-04" db="EMBL/GenBank/DDBJ databases">
        <title>Aspergillus oryzae NBRC 4228.</title>
        <authorList>
            <person name="Ichikawa N."/>
            <person name="Sato H."/>
            <person name="Tonouchi N."/>
        </authorList>
    </citation>
    <scope>NUCLEOTIDE SEQUENCE</scope>
    <source>
        <strain evidence="2">NBRC 4228</strain>
    </source>
</reference>
<comment type="caution">
    <text evidence="2">The sequence shown here is derived from an EMBL/GenBank/DDBJ whole genome shotgun (WGS) entry which is preliminary data.</text>
</comment>
<accession>A0AAN4YFY5</accession>
<dbReference type="Proteomes" id="UP001165205">
    <property type="component" value="Unassembled WGS sequence"/>
</dbReference>
<organism evidence="2 3">
    <name type="scientific">Aspergillus oryzae</name>
    <name type="common">Yellow koji mold</name>
    <dbReference type="NCBI Taxonomy" id="5062"/>
    <lineage>
        <taxon>Eukaryota</taxon>
        <taxon>Fungi</taxon>
        <taxon>Dikarya</taxon>
        <taxon>Ascomycota</taxon>
        <taxon>Pezizomycotina</taxon>
        <taxon>Eurotiomycetes</taxon>
        <taxon>Eurotiomycetidae</taxon>
        <taxon>Eurotiales</taxon>
        <taxon>Aspergillaceae</taxon>
        <taxon>Aspergillus</taxon>
        <taxon>Aspergillus subgen. Circumdati</taxon>
    </lineage>
</organism>
<feature type="compositionally biased region" description="Acidic residues" evidence="1">
    <location>
        <begin position="59"/>
        <end position="69"/>
    </location>
</feature>
<dbReference type="EMBL" id="BSYA01000021">
    <property type="protein sequence ID" value="GMG25745.1"/>
    <property type="molecule type" value="Genomic_DNA"/>
</dbReference>
<protein>
    <submittedName>
        <fullName evidence="2">Unnamed protein product</fullName>
    </submittedName>
</protein>